<evidence type="ECO:0000313" key="2">
    <source>
        <dbReference type="EMBL" id="KAH0466979.1"/>
    </source>
</evidence>
<sequence length="285" mass="33448">MQGRVTFRCKWLDIRTRDPTKSWSNTFFFVRNDWGLLEKWGKMRNLPALLHVEEEDIMRLLKVPDVRYLNKYIEEEFLFKEDQRASIEKVMALEAKNKRSQTLIAEKESALTGFESLRVIEDFKKSIIFKIIIQDHVQEAHDHIYEVEVKAITGVEVEGLTPSQASDDFPPGFDGDEIESELQKAFALEADEEVVLDLSEAVTRLRSLDKTLFHQLGEAENLKSFRFLLKQAENPNSFRFLLKRTENPNSFRFLLKRAENPDLLANDPPTENIDKMRDDERRRRL</sequence>
<proteinExistence type="predicted"/>
<feature type="compositionally biased region" description="Basic and acidic residues" evidence="1">
    <location>
        <begin position="272"/>
        <end position="285"/>
    </location>
</feature>
<accession>A0AAV7GZM0</accession>
<reference evidence="2 3" key="1">
    <citation type="journal article" date="2021" name="Hortic Res">
        <title>Chromosome-scale assembly of the Dendrobium chrysotoxum genome enhances the understanding of orchid evolution.</title>
        <authorList>
            <person name="Zhang Y."/>
            <person name="Zhang G.Q."/>
            <person name="Zhang D."/>
            <person name="Liu X.D."/>
            <person name="Xu X.Y."/>
            <person name="Sun W.H."/>
            <person name="Yu X."/>
            <person name="Zhu X."/>
            <person name="Wang Z.W."/>
            <person name="Zhao X."/>
            <person name="Zhong W.Y."/>
            <person name="Chen H."/>
            <person name="Yin W.L."/>
            <person name="Huang T."/>
            <person name="Niu S.C."/>
            <person name="Liu Z.J."/>
        </authorList>
    </citation>
    <scope>NUCLEOTIDE SEQUENCE [LARGE SCALE GENOMIC DNA]</scope>
    <source>
        <strain evidence="2">Lindl</strain>
    </source>
</reference>
<dbReference type="AlphaFoldDB" id="A0AAV7GZM0"/>
<keyword evidence="3" id="KW-1185">Reference proteome</keyword>
<evidence type="ECO:0000313" key="3">
    <source>
        <dbReference type="Proteomes" id="UP000775213"/>
    </source>
</evidence>
<gene>
    <name evidence="2" type="ORF">IEQ34_004217</name>
</gene>
<protein>
    <submittedName>
        <fullName evidence="2">Uncharacterized protein</fullName>
    </submittedName>
</protein>
<feature type="region of interest" description="Disordered" evidence="1">
    <location>
        <begin position="263"/>
        <end position="285"/>
    </location>
</feature>
<comment type="caution">
    <text evidence="2">The sequence shown here is derived from an EMBL/GenBank/DDBJ whole genome shotgun (WGS) entry which is preliminary data.</text>
</comment>
<dbReference type="Proteomes" id="UP000775213">
    <property type="component" value="Unassembled WGS sequence"/>
</dbReference>
<evidence type="ECO:0000256" key="1">
    <source>
        <dbReference type="SAM" id="MobiDB-lite"/>
    </source>
</evidence>
<organism evidence="2 3">
    <name type="scientific">Dendrobium chrysotoxum</name>
    <name type="common">Orchid</name>
    <dbReference type="NCBI Taxonomy" id="161865"/>
    <lineage>
        <taxon>Eukaryota</taxon>
        <taxon>Viridiplantae</taxon>
        <taxon>Streptophyta</taxon>
        <taxon>Embryophyta</taxon>
        <taxon>Tracheophyta</taxon>
        <taxon>Spermatophyta</taxon>
        <taxon>Magnoliopsida</taxon>
        <taxon>Liliopsida</taxon>
        <taxon>Asparagales</taxon>
        <taxon>Orchidaceae</taxon>
        <taxon>Epidendroideae</taxon>
        <taxon>Malaxideae</taxon>
        <taxon>Dendrobiinae</taxon>
        <taxon>Dendrobium</taxon>
    </lineage>
</organism>
<dbReference type="EMBL" id="JAGFBR010000005">
    <property type="protein sequence ID" value="KAH0466979.1"/>
    <property type="molecule type" value="Genomic_DNA"/>
</dbReference>
<name>A0AAV7GZM0_DENCH</name>